<dbReference type="AlphaFoldDB" id="A0A5B7D209"/>
<dbReference type="Proteomes" id="UP000324222">
    <property type="component" value="Unassembled WGS sequence"/>
</dbReference>
<feature type="region of interest" description="Disordered" evidence="1">
    <location>
        <begin position="59"/>
        <end position="90"/>
    </location>
</feature>
<evidence type="ECO:0000313" key="2">
    <source>
        <dbReference type="EMBL" id="MPC13763.1"/>
    </source>
</evidence>
<organism evidence="2 3">
    <name type="scientific">Portunus trituberculatus</name>
    <name type="common">Swimming crab</name>
    <name type="synonym">Neptunus trituberculatus</name>
    <dbReference type="NCBI Taxonomy" id="210409"/>
    <lineage>
        <taxon>Eukaryota</taxon>
        <taxon>Metazoa</taxon>
        <taxon>Ecdysozoa</taxon>
        <taxon>Arthropoda</taxon>
        <taxon>Crustacea</taxon>
        <taxon>Multicrustacea</taxon>
        <taxon>Malacostraca</taxon>
        <taxon>Eumalacostraca</taxon>
        <taxon>Eucarida</taxon>
        <taxon>Decapoda</taxon>
        <taxon>Pleocyemata</taxon>
        <taxon>Brachyura</taxon>
        <taxon>Eubrachyura</taxon>
        <taxon>Portunoidea</taxon>
        <taxon>Portunidae</taxon>
        <taxon>Portuninae</taxon>
        <taxon>Portunus</taxon>
    </lineage>
</organism>
<evidence type="ECO:0000313" key="3">
    <source>
        <dbReference type="Proteomes" id="UP000324222"/>
    </source>
</evidence>
<dbReference type="EMBL" id="VSRR010000304">
    <property type="protein sequence ID" value="MPC13763.1"/>
    <property type="molecule type" value="Genomic_DNA"/>
</dbReference>
<protein>
    <submittedName>
        <fullName evidence="2">Uncharacterized protein</fullName>
    </submittedName>
</protein>
<feature type="compositionally biased region" description="Low complexity" evidence="1">
    <location>
        <begin position="65"/>
        <end position="82"/>
    </location>
</feature>
<gene>
    <name evidence="2" type="ORF">E2C01_006507</name>
</gene>
<name>A0A5B7D209_PORTR</name>
<comment type="caution">
    <text evidence="2">The sequence shown here is derived from an EMBL/GenBank/DDBJ whole genome shotgun (WGS) entry which is preliminary data.</text>
</comment>
<evidence type="ECO:0000256" key="1">
    <source>
        <dbReference type="SAM" id="MobiDB-lite"/>
    </source>
</evidence>
<proteinExistence type="predicted"/>
<reference evidence="2 3" key="1">
    <citation type="submission" date="2019-05" db="EMBL/GenBank/DDBJ databases">
        <title>Another draft genome of Portunus trituberculatus and its Hox gene families provides insights of decapod evolution.</title>
        <authorList>
            <person name="Jeong J.-H."/>
            <person name="Song I."/>
            <person name="Kim S."/>
            <person name="Choi T."/>
            <person name="Kim D."/>
            <person name="Ryu S."/>
            <person name="Kim W."/>
        </authorList>
    </citation>
    <scope>NUCLEOTIDE SEQUENCE [LARGE SCALE GENOMIC DNA]</scope>
    <source>
        <tissue evidence="2">Muscle</tissue>
    </source>
</reference>
<keyword evidence="3" id="KW-1185">Reference proteome</keyword>
<sequence>MDGGTGLPLWGEQVFHHVKCCHLPQSTLILSVCKTTGSNGSGGGMAGLQVTMHQIRRQGDEDSCTNNQLQQQTPQTKQVENQSHCQLDETQSIKPSHQECHFHAANGTQVWVTLILEVTATKTTA</sequence>
<accession>A0A5B7D209</accession>